<dbReference type="PANTHER" id="PTHR42693">
    <property type="entry name" value="ARYLSULFATASE FAMILY MEMBER"/>
    <property type="match status" value="1"/>
</dbReference>
<dbReference type="RefSeq" id="WP_240830648.1">
    <property type="nucleotide sequence ID" value="NZ_JAKWBL010000002.1"/>
</dbReference>
<dbReference type="PROSITE" id="PS00149">
    <property type="entry name" value="SULFATASE_2"/>
    <property type="match status" value="1"/>
</dbReference>
<comment type="caution">
    <text evidence="9">The sequence shown here is derived from an EMBL/GenBank/DDBJ whole genome shotgun (WGS) entry which is preliminary data.</text>
</comment>
<dbReference type="PANTHER" id="PTHR42693:SF42">
    <property type="entry name" value="ARYLSULFATASE G"/>
    <property type="match status" value="1"/>
</dbReference>
<evidence type="ECO:0000256" key="3">
    <source>
        <dbReference type="ARBA" id="ARBA00022723"/>
    </source>
</evidence>
<dbReference type="SUPFAM" id="SSF53649">
    <property type="entry name" value="Alkaline phosphatase-like"/>
    <property type="match status" value="1"/>
</dbReference>
<evidence type="ECO:0000256" key="1">
    <source>
        <dbReference type="ARBA" id="ARBA00001913"/>
    </source>
</evidence>
<protein>
    <submittedName>
        <fullName evidence="9">Sulfatase</fullName>
    </submittedName>
</protein>
<proteinExistence type="inferred from homology"/>
<evidence type="ECO:0000256" key="5">
    <source>
        <dbReference type="ARBA" id="ARBA00022801"/>
    </source>
</evidence>
<accession>A0ABS9SKT2</accession>
<dbReference type="CDD" id="cd16144">
    <property type="entry name" value="ARS_like"/>
    <property type="match status" value="1"/>
</dbReference>
<comment type="cofactor">
    <cofactor evidence="1">
        <name>Ca(2+)</name>
        <dbReference type="ChEBI" id="CHEBI:29108"/>
    </cofactor>
</comment>
<gene>
    <name evidence="9" type="ORF">MKP09_14270</name>
</gene>
<evidence type="ECO:0000313" key="10">
    <source>
        <dbReference type="Proteomes" id="UP001202248"/>
    </source>
</evidence>
<sequence>MRLRKSLIILCLSVMWMPAIYAQQKPNIIFILADDLGSSELGSYGNTFNETPNLDQLAAEGMRFTQAYSAAPICSPARAGFITGQYPARIRITDFLDNEAPRYLDPAKYYTLNEALSSAGYRTGIIGKWHLDTKFSNPIGNPQQHGFDEVIGSETKYIADGDYFYPYDKISTFKTGSDNEYLTDRQCSEASGFIERNKDKPFFLYLSFYSVHTRLDAPEALVKKYRNKFDTKYGNGAAAKFYDDPKNQRHEGKHNDNPYLAAMIESIDNGVGSVMETLKKNGLDKNTLVVFFSDNGGVAGFANNGILRMGKSWLYEGGIRENLITRWPAAIKAGTVSDIPVCGIDFYPTFLEMAGIENKAGNIVDGKSILNVFKGNKWSEREALFWHYPSETGKWVPRMCSAVRMGNYKLLYFYADKKIELYDLSKDPSEKNDIAVSQPQKVKELKAALDNWKKEVKAEVPNINAIKAKKKKKP</sequence>
<keyword evidence="6" id="KW-0106">Calcium</keyword>
<dbReference type="Pfam" id="PF00884">
    <property type="entry name" value="Sulfatase"/>
    <property type="match status" value="1"/>
</dbReference>
<evidence type="ECO:0000256" key="6">
    <source>
        <dbReference type="ARBA" id="ARBA00022837"/>
    </source>
</evidence>
<evidence type="ECO:0000259" key="8">
    <source>
        <dbReference type="Pfam" id="PF00884"/>
    </source>
</evidence>
<dbReference type="InterPro" id="IPR024607">
    <property type="entry name" value="Sulfatase_CS"/>
</dbReference>
<feature type="signal peptide" evidence="7">
    <location>
        <begin position="1"/>
        <end position="22"/>
    </location>
</feature>
<feature type="chain" id="PRO_5046584282" evidence="7">
    <location>
        <begin position="23"/>
        <end position="474"/>
    </location>
</feature>
<reference evidence="9 10" key="1">
    <citation type="submission" date="2022-02" db="EMBL/GenBank/DDBJ databases">
        <authorList>
            <person name="Min J."/>
        </authorList>
    </citation>
    <scope>NUCLEOTIDE SEQUENCE [LARGE SCALE GENOMIC DNA]</scope>
    <source>
        <strain evidence="9 10">GR10-1</strain>
    </source>
</reference>
<dbReference type="PROSITE" id="PS00523">
    <property type="entry name" value="SULFATASE_1"/>
    <property type="match status" value="1"/>
</dbReference>
<evidence type="ECO:0000256" key="4">
    <source>
        <dbReference type="ARBA" id="ARBA00022729"/>
    </source>
</evidence>
<dbReference type="Gene3D" id="3.40.720.10">
    <property type="entry name" value="Alkaline Phosphatase, subunit A"/>
    <property type="match status" value="1"/>
</dbReference>
<evidence type="ECO:0000256" key="2">
    <source>
        <dbReference type="ARBA" id="ARBA00008779"/>
    </source>
</evidence>
<keyword evidence="5" id="KW-0378">Hydrolase</keyword>
<evidence type="ECO:0000256" key="7">
    <source>
        <dbReference type="SAM" id="SignalP"/>
    </source>
</evidence>
<evidence type="ECO:0000313" key="9">
    <source>
        <dbReference type="EMBL" id="MCH5598987.1"/>
    </source>
</evidence>
<dbReference type="InterPro" id="IPR000917">
    <property type="entry name" value="Sulfatase_N"/>
</dbReference>
<keyword evidence="3" id="KW-0479">Metal-binding</keyword>
<keyword evidence="4 7" id="KW-0732">Signal</keyword>
<organism evidence="9 10">
    <name type="scientific">Niabella ginsengisoli</name>
    <dbReference type="NCBI Taxonomy" id="522298"/>
    <lineage>
        <taxon>Bacteria</taxon>
        <taxon>Pseudomonadati</taxon>
        <taxon>Bacteroidota</taxon>
        <taxon>Chitinophagia</taxon>
        <taxon>Chitinophagales</taxon>
        <taxon>Chitinophagaceae</taxon>
        <taxon>Niabella</taxon>
    </lineage>
</organism>
<dbReference type="InterPro" id="IPR017850">
    <property type="entry name" value="Alkaline_phosphatase_core_sf"/>
</dbReference>
<dbReference type="Gene3D" id="3.30.1120.10">
    <property type="match status" value="1"/>
</dbReference>
<dbReference type="Proteomes" id="UP001202248">
    <property type="component" value="Unassembled WGS sequence"/>
</dbReference>
<dbReference type="EMBL" id="JAKWBL010000002">
    <property type="protein sequence ID" value="MCH5598987.1"/>
    <property type="molecule type" value="Genomic_DNA"/>
</dbReference>
<keyword evidence="10" id="KW-1185">Reference proteome</keyword>
<dbReference type="InterPro" id="IPR050738">
    <property type="entry name" value="Sulfatase"/>
</dbReference>
<feature type="domain" description="Sulfatase N-terminal" evidence="8">
    <location>
        <begin position="26"/>
        <end position="356"/>
    </location>
</feature>
<name>A0ABS9SKT2_9BACT</name>
<comment type="similarity">
    <text evidence="2">Belongs to the sulfatase family.</text>
</comment>